<evidence type="ECO:0000256" key="3">
    <source>
        <dbReference type="ARBA" id="ARBA00023015"/>
    </source>
</evidence>
<dbReference type="Pfam" id="PF22381">
    <property type="entry name" value="Staph_reg_Sar_Rot"/>
    <property type="match status" value="1"/>
</dbReference>
<dbReference type="InterPro" id="IPR000835">
    <property type="entry name" value="HTH_MarR-typ"/>
</dbReference>
<name>A0A927BWE8_9BACL</name>
<dbReference type="GO" id="GO:0003700">
    <property type="term" value="F:DNA-binding transcription factor activity"/>
    <property type="evidence" value="ECO:0007669"/>
    <property type="project" value="InterPro"/>
</dbReference>
<dbReference type="AlphaFoldDB" id="A0A927BWE8"/>
<accession>A0A927BWE8</accession>
<dbReference type="GO" id="GO:0003677">
    <property type="term" value="F:DNA binding"/>
    <property type="evidence" value="ECO:0007669"/>
    <property type="project" value="UniProtKB-KW"/>
</dbReference>
<evidence type="ECO:0000256" key="4">
    <source>
        <dbReference type="ARBA" id="ARBA00023125"/>
    </source>
</evidence>
<dbReference type="Gene3D" id="1.10.10.10">
    <property type="entry name" value="Winged helix-like DNA-binding domain superfamily/Winged helix DNA-binding domain"/>
    <property type="match status" value="1"/>
</dbReference>
<dbReference type="SMART" id="SM00347">
    <property type="entry name" value="HTH_MARR"/>
    <property type="match status" value="1"/>
</dbReference>
<dbReference type="GO" id="GO:0005737">
    <property type="term" value="C:cytoplasm"/>
    <property type="evidence" value="ECO:0007669"/>
    <property type="project" value="UniProtKB-SubCell"/>
</dbReference>
<proteinExistence type="predicted"/>
<keyword evidence="3" id="KW-0805">Transcription regulation</keyword>
<dbReference type="InterPro" id="IPR055166">
    <property type="entry name" value="Transc_reg_Sar_Rot_HTH"/>
</dbReference>
<dbReference type="InterPro" id="IPR036390">
    <property type="entry name" value="WH_DNA-bd_sf"/>
</dbReference>
<evidence type="ECO:0000313" key="8">
    <source>
        <dbReference type="Proteomes" id="UP000621560"/>
    </source>
</evidence>
<dbReference type="PROSITE" id="PS50995">
    <property type="entry name" value="HTH_MARR_2"/>
    <property type="match status" value="1"/>
</dbReference>
<keyword evidence="2" id="KW-0963">Cytoplasm</keyword>
<dbReference type="Proteomes" id="UP000621560">
    <property type="component" value="Unassembled WGS sequence"/>
</dbReference>
<comment type="caution">
    <text evidence="7">The sequence shown here is derived from an EMBL/GenBank/DDBJ whole genome shotgun (WGS) entry which is preliminary data.</text>
</comment>
<dbReference type="InterPro" id="IPR039422">
    <property type="entry name" value="MarR/SlyA-like"/>
</dbReference>
<protein>
    <submittedName>
        <fullName evidence="7">MarR family transcriptional regulator</fullName>
    </submittedName>
</protein>
<keyword evidence="8" id="KW-1185">Reference proteome</keyword>
<dbReference type="GO" id="GO:0006950">
    <property type="term" value="P:response to stress"/>
    <property type="evidence" value="ECO:0007669"/>
    <property type="project" value="TreeGrafter"/>
</dbReference>
<evidence type="ECO:0000256" key="2">
    <source>
        <dbReference type="ARBA" id="ARBA00022490"/>
    </source>
</evidence>
<dbReference type="PANTHER" id="PTHR33164:SF5">
    <property type="entry name" value="ORGANIC HYDROPEROXIDE RESISTANCE TRANSCRIPTIONAL REGULATOR"/>
    <property type="match status" value="1"/>
</dbReference>
<dbReference type="RefSeq" id="WP_190919407.1">
    <property type="nucleotide sequence ID" value="NZ_JACXIZ010000027.1"/>
</dbReference>
<evidence type="ECO:0000259" key="6">
    <source>
        <dbReference type="PROSITE" id="PS50995"/>
    </source>
</evidence>
<organism evidence="7 8">
    <name type="scientific">Paenibacillus sabuli</name>
    <dbReference type="NCBI Taxonomy" id="2772509"/>
    <lineage>
        <taxon>Bacteria</taxon>
        <taxon>Bacillati</taxon>
        <taxon>Bacillota</taxon>
        <taxon>Bacilli</taxon>
        <taxon>Bacillales</taxon>
        <taxon>Paenibacillaceae</taxon>
        <taxon>Paenibacillus</taxon>
    </lineage>
</organism>
<reference evidence="7" key="1">
    <citation type="submission" date="2020-09" db="EMBL/GenBank/DDBJ databases">
        <title>A novel bacterium of genus Paenibacillus, isolated from South China Sea.</title>
        <authorList>
            <person name="Huang H."/>
            <person name="Mo K."/>
            <person name="Hu Y."/>
        </authorList>
    </citation>
    <scope>NUCLEOTIDE SEQUENCE</scope>
    <source>
        <strain evidence="7">IB182496</strain>
    </source>
</reference>
<evidence type="ECO:0000256" key="5">
    <source>
        <dbReference type="ARBA" id="ARBA00023163"/>
    </source>
</evidence>
<sequence length="175" mass="19927">MQPDPHTPSCNSRDAHAYHEEAHAETVLLEQQLCFTVYAVSREITKLYQPLLKALNLTYTQYITMLVLWELRETTMKALGERLLLDSGTLTPLLKKLETQGLVTRRRDRRDERSLQVVVTEAGLALQEKARHIPECLLQMVGGTPEAADDLRLRLSAALDILRNREPIINNVNDV</sequence>
<evidence type="ECO:0000256" key="1">
    <source>
        <dbReference type="ARBA" id="ARBA00004496"/>
    </source>
</evidence>
<dbReference type="PANTHER" id="PTHR33164">
    <property type="entry name" value="TRANSCRIPTIONAL REGULATOR, MARR FAMILY"/>
    <property type="match status" value="1"/>
</dbReference>
<keyword evidence="4" id="KW-0238">DNA-binding</keyword>
<dbReference type="SUPFAM" id="SSF46785">
    <property type="entry name" value="Winged helix' DNA-binding domain"/>
    <property type="match status" value="1"/>
</dbReference>
<dbReference type="InterPro" id="IPR036388">
    <property type="entry name" value="WH-like_DNA-bd_sf"/>
</dbReference>
<comment type="subcellular location">
    <subcellularLocation>
        <location evidence="1">Cytoplasm</location>
    </subcellularLocation>
</comment>
<feature type="domain" description="HTH marR-type" evidence="6">
    <location>
        <begin position="30"/>
        <end position="175"/>
    </location>
</feature>
<keyword evidence="5" id="KW-0804">Transcription</keyword>
<evidence type="ECO:0000313" key="7">
    <source>
        <dbReference type="EMBL" id="MBD2846739.1"/>
    </source>
</evidence>
<gene>
    <name evidence="7" type="ORF">IDH44_16200</name>
</gene>
<dbReference type="FunFam" id="1.10.10.10:FF:000163">
    <property type="entry name" value="MarR family transcriptional regulator"/>
    <property type="match status" value="1"/>
</dbReference>
<dbReference type="EMBL" id="JACXIZ010000027">
    <property type="protein sequence ID" value="MBD2846739.1"/>
    <property type="molecule type" value="Genomic_DNA"/>
</dbReference>